<evidence type="ECO:0000313" key="1">
    <source>
        <dbReference type="EMBL" id="MFC3097902.1"/>
    </source>
</evidence>
<keyword evidence="2" id="KW-1185">Reference proteome</keyword>
<comment type="caution">
    <text evidence="1">The sequence shown here is derived from an EMBL/GenBank/DDBJ whole genome shotgun (WGS) entry which is preliminary data.</text>
</comment>
<reference evidence="2" key="1">
    <citation type="journal article" date="2019" name="Int. J. Syst. Evol. Microbiol.">
        <title>The Global Catalogue of Microorganisms (GCM) 10K type strain sequencing project: providing services to taxonomists for standard genome sequencing and annotation.</title>
        <authorList>
            <consortium name="The Broad Institute Genomics Platform"/>
            <consortium name="The Broad Institute Genome Sequencing Center for Infectious Disease"/>
            <person name="Wu L."/>
            <person name="Ma J."/>
        </authorList>
    </citation>
    <scope>NUCLEOTIDE SEQUENCE [LARGE SCALE GENOMIC DNA]</scope>
    <source>
        <strain evidence="2">KCTC 52607</strain>
    </source>
</reference>
<accession>A0ABV7E7W8</accession>
<dbReference type="RefSeq" id="WP_377923037.1">
    <property type="nucleotide sequence ID" value="NZ_JBANRO010000009.1"/>
</dbReference>
<gene>
    <name evidence="1" type="ORF">ACFODU_08840</name>
</gene>
<name>A0ABV7E7W8_9SPHN</name>
<dbReference type="InterPro" id="IPR043856">
    <property type="entry name" value="DUF5818"/>
</dbReference>
<dbReference type="EMBL" id="JBHRST010000010">
    <property type="protein sequence ID" value="MFC3097902.1"/>
    <property type="molecule type" value="Genomic_DNA"/>
</dbReference>
<protein>
    <submittedName>
        <fullName evidence="1">DUF5818 domain-containing protein</fullName>
    </submittedName>
</protein>
<organism evidence="1 2">
    <name type="scientific">Alteraurantiacibacter palmitatis</name>
    <dbReference type="NCBI Taxonomy" id="2054628"/>
    <lineage>
        <taxon>Bacteria</taxon>
        <taxon>Pseudomonadati</taxon>
        <taxon>Pseudomonadota</taxon>
        <taxon>Alphaproteobacteria</taxon>
        <taxon>Sphingomonadales</taxon>
        <taxon>Erythrobacteraceae</taxon>
        <taxon>Alteraurantiacibacter</taxon>
    </lineage>
</organism>
<dbReference type="Proteomes" id="UP001595456">
    <property type="component" value="Unassembled WGS sequence"/>
</dbReference>
<evidence type="ECO:0000313" key="2">
    <source>
        <dbReference type="Proteomes" id="UP001595456"/>
    </source>
</evidence>
<sequence length="65" mass="7196">MSSQRKRLSGRLTKGARSLLLTTSDEHIWIVETLDVHQSLVGKNVIVDGIPTAADRIQADWIGQI</sequence>
<dbReference type="Pfam" id="PF19135">
    <property type="entry name" value="DUF5818"/>
    <property type="match status" value="1"/>
</dbReference>
<proteinExistence type="predicted"/>